<evidence type="ECO:0000256" key="1">
    <source>
        <dbReference type="ARBA" id="ARBA00004906"/>
    </source>
</evidence>
<reference evidence="10" key="1">
    <citation type="submission" date="2025-08" db="UniProtKB">
        <authorList>
            <consortium name="Ensembl"/>
        </authorList>
    </citation>
    <scope>IDENTIFICATION</scope>
</reference>
<evidence type="ECO:0000313" key="11">
    <source>
        <dbReference type="Proteomes" id="UP001108240"/>
    </source>
</evidence>
<feature type="repeat" description="ANK" evidence="8">
    <location>
        <begin position="128"/>
        <end position="160"/>
    </location>
</feature>
<dbReference type="Pfam" id="PF00023">
    <property type="entry name" value="Ank"/>
    <property type="match status" value="1"/>
</dbReference>
<evidence type="ECO:0000256" key="3">
    <source>
        <dbReference type="ARBA" id="ARBA00022786"/>
    </source>
</evidence>
<evidence type="ECO:0000256" key="2">
    <source>
        <dbReference type="ARBA" id="ARBA00022737"/>
    </source>
</evidence>
<dbReference type="Pfam" id="PF12796">
    <property type="entry name" value="Ank_2"/>
    <property type="match status" value="1"/>
</dbReference>
<reference evidence="10" key="2">
    <citation type="submission" date="2025-09" db="UniProtKB">
        <authorList>
            <consortium name="Ensembl"/>
        </authorList>
    </citation>
    <scope>IDENTIFICATION</scope>
</reference>
<name>A0A9J8D434_CYPCA</name>
<feature type="repeat" description="ANK" evidence="8">
    <location>
        <begin position="95"/>
        <end position="127"/>
    </location>
</feature>
<organism evidence="10 11">
    <name type="scientific">Cyprinus carpio carpio</name>
    <dbReference type="NCBI Taxonomy" id="630221"/>
    <lineage>
        <taxon>Eukaryota</taxon>
        <taxon>Metazoa</taxon>
        <taxon>Chordata</taxon>
        <taxon>Craniata</taxon>
        <taxon>Vertebrata</taxon>
        <taxon>Euteleostomi</taxon>
        <taxon>Actinopterygii</taxon>
        <taxon>Neopterygii</taxon>
        <taxon>Teleostei</taxon>
        <taxon>Ostariophysi</taxon>
        <taxon>Cypriniformes</taxon>
        <taxon>Cyprinidae</taxon>
        <taxon>Cyprininae</taxon>
        <taxon>Cyprinus</taxon>
    </lineage>
</organism>
<comment type="subunit">
    <text evidence="6">Interacts with CUL5 and RNF7.</text>
</comment>
<protein>
    <recommendedName>
        <fullName evidence="7">Ankyrin repeat and SOCS box protein 12</fullName>
    </recommendedName>
</protein>
<dbReference type="PROSITE" id="PS50088">
    <property type="entry name" value="ANK_REPEAT"/>
    <property type="match status" value="3"/>
</dbReference>
<dbReference type="InterPro" id="IPR050745">
    <property type="entry name" value="Multifunctional_regulatory"/>
</dbReference>
<accession>A0A9J8D434</accession>
<dbReference type="Ensembl" id="ENSCCRT00000190016.1">
    <property type="protein sequence ID" value="ENSCCRP00000177197.1"/>
    <property type="gene ID" value="ENSCCRG00000068226.1"/>
</dbReference>
<dbReference type="Proteomes" id="UP001108240">
    <property type="component" value="Unplaced"/>
</dbReference>
<dbReference type="Pfam" id="PF07525">
    <property type="entry name" value="SOCS_box"/>
    <property type="match status" value="1"/>
</dbReference>
<dbReference type="SMART" id="SM00969">
    <property type="entry name" value="SOCS_box"/>
    <property type="match status" value="1"/>
</dbReference>
<feature type="domain" description="SOCS box" evidence="9">
    <location>
        <begin position="267"/>
        <end position="307"/>
    </location>
</feature>
<comment type="function">
    <text evidence="5">Probable substrate-recognition component of a SCF-like ECS (Elongin-Cullin-SOCS-box protein) E3 ubiquitin-protein ligase complex which mediates the ubiquitination and subsequent proteasomal degradation of target proteins.</text>
</comment>
<evidence type="ECO:0000256" key="4">
    <source>
        <dbReference type="ARBA" id="ARBA00023043"/>
    </source>
</evidence>
<proteinExistence type="predicted"/>
<evidence type="ECO:0000256" key="8">
    <source>
        <dbReference type="PROSITE-ProRule" id="PRU00023"/>
    </source>
</evidence>
<evidence type="ECO:0000256" key="5">
    <source>
        <dbReference type="ARBA" id="ARBA00059401"/>
    </source>
</evidence>
<dbReference type="AlphaFoldDB" id="A0A9J8D434"/>
<feature type="repeat" description="ANK" evidence="8">
    <location>
        <begin position="65"/>
        <end position="94"/>
    </location>
</feature>
<evidence type="ECO:0000313" key="10">
    <source>
        <dbReference type="Ensembl" id="ENSCCRP00000177197.1"/>
    </source>
</evidence>
<sequence>MSLMDISKIFSLLQPKEDEEEDTGCSQELSQAVFRDDEGLLTELLSQDRYRRCVNLRSGWGVPVTPLRSAASHGHLRCLELLLAHGAEVDSLDVKAQTPLFTAVAGKHLDCVVALLRAGADPNGSPYNNCSPVLTAAREGDLDILRELLRHGADVDVKPKIPDWVSNATACRGPLYISACYGHLECFKLLLQHGANPDYNCTEEKMLSRIKQPKTVLEMCLRYGCGPEYIQLLVDFGASVYLPTVTADKTTRQNEAALLLLKERVCPKTLMSQARLSFWKFLPMENKMSCIDCLDIPKILKDYLNHVS</sequence>
<dbReference type="InterPro" id="IPR001496">
    <property type="entry name" value="SOCS_box"/>
</dbReference>
<dbReference type="SMART" id="SM00248">
    <property type="entry name" value="ANK"/>
    <property type="match status" value="4"/>
</dbReference>
<dbReference type="PROSITE" id="PS50297">
    <property type="entry name" value="ANK_REP_REGION"/>
    <property type="match status" value="3"/>
</dbReference>
<evidence type="ECO:0000256" key="6">
    <source>
        <dbReference type="ARBA" id="ARBA00065032"/>
    </source>
</evidence>
<comment type="pathway">
    <text evidence="1">Protein modification; protein ubiquitination.</text>
</comment>
<keyword evidence="11" id="KW-1185">Reference proteome</keyword>
<keyword evidence="2" id="KW-0677">Repeat</keyword>
<dbReference type="InterPro" id="IPR002110">
    <property type="entry name" value="Ankyrin_rpt"/>
</dbReference>
<keyword evidence="3" id="KW-0833">Ubl conjugation pathway</keyword>
<dbReference type="OMA" id="DYNCTDR"/>
<dbReference type="PANTHER" id="PTHR24189">
    <property type="entry name" value="MYOTROPHIN"/>
    <property type="match status" value="1"/>
</dbReference>
<keyword evidence="4 8" id="KW-0040">ANK repeat</keyword>
<dbReference type="GeneTree" id="ENSGT00940000153902"/>
<evidence type="ECO:0000259" key="9">
    <source>
        <dbReference type="SMART" id="SM00969"/>
    </source>
</evidence>
<dbReference type="FunFam" id="1.25.40.20:FF:000096">
    <property type="entry name" value="Ankyrin repeat and SOCS box containing 12"/>
    <property type="match status" value="1"/>
</dbReference>
<evidence type="ECO:0000256" key="7">
    <source>
        <dbReference type="ARBA" id="ARBA00067431"/>
    </source>
</evidence>